<accession>A3LZX7</accession>
<proteinExistence type="inferred from homology"/>
<dbReference type="NCBIfam" id="NF038013">
    <property type="entry name" value="AceTr_1"/>
    <property type="match status" value="1"/>
</dbReference>
<keyword evidence="9" id="KW-1185">Reference proteome</keyword>
<dbReference type="InParanoid" id="A3LZX7"/>
<evidence type="ECO:0000256" key="1">
    <source>
        <dbReference type="ARBA" id="ARBA00004141"/>
    </source>
</evidence>
<keyword evidence="4 7" id="KW-1133">Transmembrane helix</keyword>
<dbReference type="EMBL" id="CP000502">
    <property type="protein sequence ID" value="ABN68420.2"/>
    <property type="molecule type" value="Genomic_DNA"/>
</dbReference>
<dbReference type="eggNOG" id="ENOG502QUJS">
    <property type="taxonomic scope" value="Eukaryota"/>
</dbReference>
<dbReference type="Proteomes" id="UP000002258">
    <property type="component" value="Chromosome 8"/>
</dbReference>
<dbReference type="AlphaFoldDB" id="A3LZX7"/>
<keyword evidence="5 7" id="KW-0472">Membrane</keyword>
<dbReference type="HOGENOM" id="CLU_051062_0_0_1"/>
<name>A3LZX7_PICST</name>
<evidence type="ECO:0000256" key="5">
    <source>
        <dbReference type="ARBA" id="ARBA00023136"/>
    </source>
</evidence>
<feature type="transmembrane region" description="Helical" evidence="7">
    <location>
        <begin position="169"/>
        <end position="186"/>
    </location>
</feature>
<dbReference type="PANTHER" id="PTHR31123">
    <property type="entry name" value="ACCUMULATION OF DYADS PROTEIN 2-RELATED"/>
    <property type="match status" value="1"/>
</dbReference>
<evidence type="ECO:0000256" key="7">
    <source>
        <dbReference type="SAM" id="Phobius"/>
    </source>
</evidence>
<evidence type="ECO:0000256" key="3">
    <source>
        <dbReference type="ARBA" id="ARBA00022692"/>
    </source>
</evidence>
<comment type="subcellular location">
    <subcellularLocation>
        <location evidence="1">Membrane</location>
        <topology evidence="1">Multi-pass membrane protein</topology>
    </subcellularLocation>
</comment>
<dbReference type="InterPro" id="IPR051633">
    <property type="entry name" value="AceTr"/>
</dbReference>
<evidence type="ECO:0000313" key="8">
    <source>
        <dbReference type="EMBL" id="ABN68420.2"/>
    </source>
</evidence>
<comment type="similarity">
    <text evidence="2">Belongs to the acetate uptake transporter (AceTr) (TC 2.A.96) family.</text>
</comment>
<protein>
    <submittedName>
        <fullName evidence="8">Uncharacterized protein</fullName>
    </submittedName>
</protein>
<sequence length="274" mass="29920">MANSTIVSSEHPDKSVASQDENPVSRVQFSGDADEFVSIGGHKYHRHELMQAFGGNLNPGLSPYPKRTINPVPVGLAAFSLTLFVFCMYTAEAMGIKIPNVMIGSACFYGGTVQMLCGILTFLNGNTFGATVITSFGAFWLSFMAIFVEDFGIAQAYTDPKMFSNAVGFFLLGWAILIWVLTILTLKSTVPIFAFFFLLALAFTLLSSGYMVNRVNVKKAGAIIGAVDSFISWYLAFAGTSNRQNSYITSYHLPMPTFGKKGAFEHKPFRGPQL</sequence>
<feature type="transmembrane region" description="Helical" evidence="7">
    <location>
        <begin position="69"/>
        <end position="89"/>
    </location>
</feature>
<dbReference type="InterPro" id="IPR000791">
    <property type="entry name" value="Gpr1/Fun34/SatP-like"/>
</dbReference>
<dbReference type="Pfam" id="PF01184">
    <property type="entry name" value="Gpr1_Fun34_YaaH"/>
    <property type="match status" value="1"/>
</dbReference>
<dbReference type="KEGG" id="pic:PICST_33707"/>
<keyword evidence="3 7" id="KW-0812">Transmembrane</keyword>
<evidence type="ECO:0000313" key="9">
    <source>
        <dbReference type="Proteomes" id="UP000002258"/>
    </source>
</evidence>
<evidence type="ECO:0000256" key="6">
    <source>
        <dbReference type="SAM" id="MobiDB-lite"/>
    </source>
</evidence>
<organism evidence="8 9">
    <name type="scientific">Scheffersomyces stipitis (strain ATCC 58785 / CBS 6054 / NBRC 10063 / NRRL Y-11545)</name>
    <name type="common">Yeast</name>
    <name type="synonym">Pichia stipitis</name>
    <dbReference type="NCBI Taxonomy" id="322104"/>
    <lineage>
        <taxon>Eukaryota</taxon>
        <taxon>Fungi</taxon>
        <taxon>Dikarya</taxon>
        <taxon>Ascomycota</taxon>
        <taxon>Saccharomycotina</taxon>
        <taxon>Pichiomycetes</taxon>
        <taxon>Debaryomycetaceae</taxon>
        <taxon>Scheffersomyces</taxon>
    </lineage>
</organism>
<gene>
    <name evidence="8" type="ORF">PICST_33707</name>
</gene>
<dbReference type="OMA" id="DYNHANG"/>
<dbReference type="GO" id="GO:0005886">
    <property type="term" value="C:plasma membrane"/>
    <property type="evidence" value="ECO:0007669"/>
    <property type="project" value="TreeGrafter"/>
</dbReference>
<dbReference type="GO" id="GO:0015123">
    <property type="term" value="F:acetate transmembrane transporter activity"/>
    <property type="evidence" value="ECO:0007669"/>
    <property type="project" value="TreeGrafter"/>
</dbReference>
<feature type="transmembrane region" description="Helical" evidence="7">
    <location>
        <begin position="128"/>
        <end position="148"/>
    </location>
</feature>
<evidence type="ECO:0000256" key="4">
    <source>
        <dbReference type="ARBA" id="ARBA00022989"/>
    </source>
</evidence>
<dbReference type="PANTHER" id="PTHR31123:SF1">
    <property type="entry name" value="ACCUMULATION OF DYADS PROTEIN 2-RELATED"/>
    <property type="match status" value="1"/>
</dbReference>
<feature type="transmembrane region" description="Helical" evidence="7">
    <location>
        <begin position="101"/>
        <end position="122"/>
    </location>
</feature>
<reference evidence="8 9" key="1">
    <citation type="journal article" date="2007" name="Nat. Biotechnol.">
        <title>Genome sequence of the lignocellulose-bioconverting and xylose-fermenting yeast Pichia stipitis.</title>
        <authorList>
            <person name="Jeffries T.W."/>
            <person name="Grigoriev I.V."/>
            <person name="Grimwood J."/>
            <person name="Laplaza J.M."/>
            <person name="Aerts A."/>
            <person name="Salamov A."/>
            <person name="Schmutz J."/>
            <person name="Lindquist E."/>
            <person name="Dehal P."/>
            <person name="Shapiro H."/>
            <person name="Jin Y.S."/>
            <person name="Passoth V."/>
            <person name="Richardson P.M."/>
        </authorList>
    </citation>
    <scope>NUCLEOTIDE SEQUENCE [LARGE SCALE GENOMIC DNA]</scope>
    <source>
        <strain evidence="9">ATCC 58785 / CBS 6054 / NBRC 10063 / NRRL Y-11545</strain>
    </source>
</reference>
<feature type="region of interest" description="Disordered" evidence="6">
    <location>
        <begin position="1"/>
        <end position="23"/>
    </location>
</feature>
<dbReference type="RefSeq" id="XP_001386449.2">
    <property type="nucleotide sequence ID" value="XM_001386412.1"/>
</dbReference>
<evidence type="ECO:0000256" key="2">
    <source>
        <dbReference type="ARBA" id="ARBA00005587"/>
    </source>
</evidence>
<dbReference type="OrthoDB" id="3648309at2759"/>
<feature type="transmembrane region" description="Helical" evidence="7">
    <location>
        <begin position="192"/>
        <end position="212"/>
    </location>
</feature>
<dbReference type="GeneID" id="4840883"/>